<gene>
    <name evidence="1" type="ORF">VT50_0235155</name>
</gene>
<keyword evidence="2" id="KW-1185">Reference proteome</keyword>
<accession>A0A1V4CUS5</accession>
<evidence type="ECO:0000313" key="1">
    <source>
        <dbReference type="EMBL" id="OPF71122.1"/>
    </source>
</evidence>
<reference evidence="1" key="1">
    <citation type="submission" date="2016-12" db="EMBL/GenBank/DDBJ databases">
        <title>Genome sequence of Streptomyces antioxidans MUSC 164.</title>
        <authorList>
            <person name="Lee L.-H."/>
            <person name="Ser H.-L."/>
        </authorList>
    </citation>
    <scope>NUCLEOTIDE SEQUENCE [LARGE SCALE GENOMIC DNA]</scope>
    <source>
        <strain evidence="1">MUSC 164</strain>
    </source>
</reference>
<dbReference type="EMBL" id="LAKD02000122">
    <property type="protein sequence ID" value="OPF71122.1"/>
    <property type="molecule type" value="Genomic_DNA"/>
</dbReference>
<dbReference type="Proteomes" id="UP000033615">
    <property type="component" value="Unassembled WGS sequence"/>
</dbReference>
<dbReference type="AlphaFoldDB" id="A0A1V4CUS5"/>
<proteinExistence type="predicted"/>
<comment type="caution">
    <text evidence="1">The sequence shown here is derived from an EMBL/GenBank/DDBJ whole genome shotgun (WGS) entry which is preliminary data.</text>
</comment>
<name>A0A1V4CUS5_9ACTN</name>
<organism evidence="1 2">
    <name type="scientific">Streptomyces antioxidans</name>
    <dbReference type="NCBI Taxonomy" id="1507734"/>
    <lineage>
        <taxon>Bacteria</taxon>
        <taxon>Bacillati</taxon>
        <taxon>Actinomycetota</taxon>
        <taxon>Actinomycetes</taxon>
        <taxon>Kitasatosporales</taxon>
        <taxon>Streptomycetaceae</taxon>
        <taxon>Streptomyces</taxon>
    </lineage>
</organism>
<protein>
    <submittedName>
        <fullName evidence="1">Uncharacterized protein</fullName>
    </submittedName>
</protein>
<sequence length="121" mass="12900">MSQGDPRRLGPYHIIARLGPDAGEAPAVEPRFIARSAAGDRTVVITAPSRELVDDAAYRERFRGAENARLLGGGRPPLWLAPVVEVSGGETGQPWSVTPFLPMLSLPAVLEANGGRFRCAP</sequence>
<evidence type="ECO:0000313" key="2">
    <source>
        <dbReference type="Proteomes" id="UP000033615"/>
    </source>
</evidence>